<comment type="subcellular location">
    <subcellularLocation>
        <location evidence="1">Cell membrane</location>
        <topology evidence="1">Multi-pass membrane protein</topology>
    </subcellularLocation>
</comment>
<evidence type="ECO:0000313" key="9">
    <source>
        <dbReference type="EMBL" id="GMG86910.1"/>
    </source>
</evidence>
<keyword evidence="6 7" id="KW-0472">Membrane</keyword>
<feature type="transmembrane region" description="Helical" evidence="7">
    <location>
        <begin position="373"/>
        <end position="392"/>
    </location>
</feature>
<feature type="transmembrane region" description="Helical" evidence="7">
    <location>
        <begin position="106"/>
        <end position="132"/>
    </location>
</feature>
<dbReference type="Proteomes" id="UP001224392">
    <property type="component" value="Unassembled WGS sequence"/>
</dbReference>
<dbReference type="InterPro" id="IPR005829">
    <property type="entry name" value="Sugar_transporter_CS"/>
</dbReference>
<evidence type="ECO:0000256" key="5">
    <source>
        <dbReference type="ARBA" id="ARBA00022989"/>
    </source>
</evidence>
<reference evidence="9 10" key="1">
    <citation type="submission" date="2023-04" db="EMBL/GenBank/DDBJ databases">
        <title>Marinobulbifer ophiurae gen. nov., sp. Nov., isolate from tissue of brittle star Ophioplocus japonicus.</title>
        <authorList>
            <person name="Kawano K."/>
            <person name="Sawayama S."/>
            <person name="Nakagawa S."/>
        </authorList>
    </citation>
    <scope>NUCLEOTIDE SEQUENCE [LARGE SCALE GENOMIC DNA]</scope>
    <source>
        <strain evidence="9 10">NKW57</strain>
    </source>
</reference>
<gene>
    <name evidence="9" type="ORF">MNKW57_12310</name>
</gene>
<keyword evidence="10" id="KW-1185">Reference proteome</keyword>
<feature type="domain" description="Major facilitator superfamily (MFS) profile" evidence="8">
    <location>
        <begin position="15"/>
        <end position="398"/>
    </location>
</feature>
<keyword evidence="3" id="KW-1003">Cell membrane</keyword>
<dbReference type="InterPro" id="IPR020846">
    <property type="entry name" value="MFS_dom"/>
</dbReference>
<dbReference type="PANTHER" id="PTHR23517:SF2">
    <property type="entry name" value="MULTIDRUG RESISTANCE PROTEIN MDTH"/>
    <property type="match status" value="1"/>
</dbReference>
<comment type="caution">
    <text evidence="9">The sequence shown here is derived from an EMBL/GenBank/DDBJ whole genome shotgun (WGS) entry which is preliminary data.</text>
</comment>
<dbReference type="CDD" id="cd17329">
    <property type="entry name" value="MFS_MdtH_MDR_like"/>
    <property type="match status" value="1"/>
</dbReference>
<evidence type="ECO:0000256" key="4">
    <source>
        <dbReference type="ARBA" id="ARBA00022692"/>
    </source>
</evidence>
<dbReference type="SUPFAM" id="SSF103473">
    <property type="entry name" value="MFS general substrate transporter"/>
    <property type="match status" value="1"/>
</dbReference>
<dbReference type="Pfam" id="PF07690">
    <property type="entry name" value="MFS_1"/>
    <property type="match status" value="1"/>
</dbReference>
<evidence type="ECO:0000313" key="10">
    <source>
        <dbReference type="Proteomes" id="UP001224392"/>
    </source>
</evidence>
<feature type="transmembrane region" description="Helical" evidence="7">
    <location>
        <begin position="254"/>
        <end position="274"/>
    </location>
</feature>
<sequence length="421" mass="45743">MKDNWRAQIRGFSPVVWIIMAGSFFCRGTYFMVWPFLSILLYRKFGLGAAEIGLILTATAVGASLLGFYVSALSDRYGRKRMLLAGGWLNAGAFVMLMLAESLQDFVIAMTLCSIGRAIWEGPASALIGDLVRERHARELALQLRYFIINIAAAIGPAIGLWAGLTAQQLTFGLTAASYIALNIVLMVVFRELRVRRARQESSGMRTTLSVLRRDHLFLAIILANILTLFVYAHMDSSLVQYLTREGVEELVGLVSSLILINGLTIITLQFPLLRLTAGWPLNYRIYCGLALLALSQLWYALNPPQFIAGWMGATFLLSVAETLLFPTMSVQVDRLAPDHMRGAYFGAASFYAFGWALAPIVGGLVLDAWGGPVLFGTTAVLTLAAAGIYSVSGKLSRPHLISEAEDLGLAGGAALAEHAA</sequence>
<evidence type="ECO:0000256" key="2">
    <source>
        <dbReference type="ARBA" id="ARBA00022448"/>
    </source>
</evidence>
<name>A0ABQ6LXV5_9GAMM</name>
<protein>
    <submittedName>
        <fullName evidence="9">MFS transporter</fullName>
    </submittedName>
</protein>
<feature type="transmembrane region" description="Helical" evidence="7">
    <location>
        <begin position="286"/>
        <end position="302"/>
    </location>
</feature>
<keyword evidence="4 7" id="KW-0812">Transmembrane</keyword>
<proteinExistence type="predicted"/>
<keyword evidence="2" id="KW-0813">Transport</keyword>
<evidence type="ECO:0000256" key="1">
    <source>
        <dbReference type="ARBA" id="ARBA00004651"/>
    </source>
</evidence>
<dbReference type="EMBL" id="BSYJ01000002">
    <property type="protein sequence ID" value="GMG86910.1"/>
    <property type="molecule type" value="Genomic_DNA"/>
</dbReference>
<evidence type="ECO:0000256" key="7">
    <source>
        <dbReference type="SAM" id="Phobius"/>
    </source>
</evidence>
<dbReference type="PROSITE" id="PS00216">
    <property type="entry name" value="SUGAR_TRANSPORT_1"/>
    <property type="match status" value="1"/>
</dbReference>
<dbReference type="InterPro" id="IPR036259">
    <property type="entry name" value="MFS_trans_sf"/>
</dbReference>
<feature type="transmembrane region" description="Helical" evidence="7">
    <location>
        <begin position="170"/>
        <end position="190"/>
    </location>
</feature>
<organism evidence="9 10">
    <name type="scientific">Biformimicrobium ophioploci</name>
    <dbReference type="NCBI Taxonomy" id="3036711"/>
    <lineage>
        <taxon>Bacteria</taxon>
        <taxon>Pseudomonadati</taxon>
        <taxon>Pseudomonadota</taxon>
        <taxon>Gammaproteobacteria</taxon>
        <taxon>Cellvibrionales</taxon>
        <taxon>Microbulbiferaceae</taxon>
        <taxon>Biformimicrobium</taxon>
    </lineage>
</organism>
<feature type="transmembrane region" description="Helical" evidence="7">
    <location>
        <begin position="144"/>
        <end position="164"/>
    </location>
</feature>
<evidence type="ECO:0000256" key="3">
    <source>
        <dbReference type="ARBA" id="ARBA00022475"/>
    </source>
</evidence>
<feature type="transmembrane region" description="Helical" evidence="7">
    <location>
        <begin position="82"/>
        <end position="100"/>
    </location>
</feature>
<dbReference type="PROSITE" id="PS50850">
    <property type="entry name" value="MFS"/>
    <property type="match status" value="1"/>
</dbReference>
<dbReference type="InterPro" id="IPR050171">
    <property type="entry name" value="MFS_Transporters"/>
</dbReference>
<feature type="transmembrane region" description="Helical" evidence="7">
    <location>
        <begin position="45"/>
        <end position="70"/>
    </location>
</feature>
<evidence type="ECO:0000259" key="8">
    <source>
        <dbReference type="PROSITE" id="PS50850"/>
    </source>
</evidence>
<dbReference type="InterPro" id="IPR011701">
    <property type="entry name" value="MFS"/>
</dbReference>
<feature type="transmembrane region" description="Helical" evidence="7">
    <location>
        <begin position="308"/>
        <end position="331"/>
    </location>
</feature>
<feature type="transmembrane region" description="Helical" evidence="7">
    <location>
        <begin position="12"/>
        <end position="33"/>
    </location>
</feature>
<feature type="transmembrane region" description="Helical" evidence="7">
    <location>
        <begin position="216"/>
        <end position="234"/>
    </location>
</feature>
<keyword evidence="5 7" id="KW-1133">Transmembrane helix</keyword>
<accession>A0ABQ6LXV5</accession>
<dbReference type="Gene3D" id="1.20.1250.20">
    <property type="entry name" value="MFS general substrate transporter like domains"/>
    <property type="match status" value="1"/>
</dbReference>
<dbReference type="RefSeq" id="WP_285763534.1">
    <property type="nucleotide sequence ID" value="NZ_BSYJ01000002.1"/>
</dbReference>
<evidence type="ECO:0000256" key="6">
    <source>
        <dbReference type="ARBA" id="ARBA00023136"/>
    </source>
</evidence>
<feature type="transmembrane region" description="Helical" evidence="7">
    <location>
        <begin position="343"/>
        <end position="367"/>
    </location>
</feature>
<dbReference type="PANTHER" id="PTHR23517">
    <property type="entry name" value="RESISTANCE PROTEIN MDTM, PUTATIVE-RELATED-RELATED"/>
    <property type="match status" value="1"/>
</dbReference>